<name>A0A1I4GZV2_9FIRM</name>
<keyword evidence="1" id="KW-0813">Transport</keyword>
<evidence type="ECO:0000256" key="2">
    <source>
        <dbReference type="ARBA" id="ARBA00022741"/>
    </source>
</evidence>
<proteinExistence type="predicted"/>
<organism evidence="5 6">
    <name type="scientific">Pelosinus propionicus DSM 13327</name>
    <dbReference type="NCBI Taxonomy" id="1123291"/>
    <lineage>
        <taxon>Bacteria</taxon>
        <taxon>Bacillati</taxon>
        <taxon>Bacillota</taxon>
        <taxon>Negativicutes</taxon>
        <taxon>Selenomonadales</taxon>
        <taxon>Sporomusaceae</taxon>
        <taxon>Pelosinus</taxon>
    </lineage>
</organism>
<dbReference type="Gene3D" id="3.40.50.300">
    <property type="entry name" value="P-loop containing nucleotide triphosphate hydrolases"/>
    <property type="match status" value="1"/>
</dbReference>
<reference evidence="6" key="1">
    <citation type="submission" date="2016-10" db="EMBL/GenBank/DDBJ databases">
        <authorList>
            <person name="Varghese N."/>
            <person name="Submissions S."/>
        </authorList>
    </citation>
    <scope>NUCLEOTIDE SEQUENCE [LARGE SCALE GENOMIC DNA]</scope>
    <source>
        <strain evidence="6">DSM 13327</strain>
    </source>
</reference>
<evidence type="ECO:0000313" key="5">
    <source>
        <dbReference type="EMBL" id="SFL34897.1"/>
    </source>
</evidence>
<dbReference type="GO" id="GO:0005886">
    <property type="term" value="C:plasma membrane"/>
    <property type="evidence" value="ECO:0007669"/>
    <property type="project" value="TreeGrafter"/>
</dbReference>
<dbReference type="GO" id="GO:0005524">
    <property type="term" value="F:ATP binding"/>
    <property type="evidence" value="ECO:0007669"/>
    <property type="project" value="UniProtKB-KW"/>
</dbReference>
<dbReference type="AlphaFoldDB" id="A0A1I4GZV2"/>
<dbReference type="PANTHER" id="PTHR24220">
    <property type="entry name" value="IMPORT ATP-BINDING PROTEIN"/>
    <property type="match status" value="1"/>
</dbReference>
<dbReference type="CDD" id="cd03255">
    <property type="entry name" value="ABC_MJ0796_LolCDE_FtsE"/>
    <property type="match status" value="1"/>
</dbReference>
<keyword evidence="6" id="KW-1185">Reference proteome</keyword>
<dbReference type="PANTHER" id="PTHR24220:SF659">
    <property type="entry name" value="TRANSPORTER, PUTATIVE-RELATED"/>
    <property type="match status" value="1"/>
</dbReference>
<dbReference type="STRING" id="1123291.SAMN04490355_100233"/>
<dbReference type="GO" id="GO:0022857">
    <property type="term" value="F:transmembrane transporter activity"/>
    <property type="evidence" value="ECO:0007669"/>
    <property type="project" value="TreeGrafter"/>
</dbReference>
<dbReference type="InterPro" id="IPR003439">
    <property type="entry name" value="ABC_transporter-like_ATP-bd"/>
</dbReference>
<dbReference type="Pfam" id="PF00005">
    <property type="entry name" value="ABC_tran"/>
    <property type="match status" value="1"/>
</dbReference>
<dbReference type="SMART" id="SM00382">
    <property type="entry name" value="AAA"/>
    <property type="match status" value="1"/>
</dbReference>
<evidence type="ECO:0000256" key="3">
    <source>
        <dbReference type="ARBA" id="ARBA00022840"/>
    </source>
</evidence>
<dbReference type="OrthoDB" id="9772862at2"/>
<dbReference type="InterPro" id="IPR015854">
    <property type="entry name" value="ABC_transpr_LolD-like"/>
</dbReference>
<keyword evidence="3 5" id="KW-0067">ATP-binding</keyword>
<dbReference type="GO" id="GO:0016887">
    <property type="term" value="F:ATP hydrolysis activity"/>
    <property type="evidence" value="ECO:0007669"/>
    <property type="project" value="InterPro"/>
</dbReference>
<dbReference type="Proteomes" id="UP000199520">
    <property type="component" value="Unassembled WGS sequence"/>
</dbReference>
<evidence type="ECO:0000256" key="1">
    <source>
        <dbReference type="ARBA" id="ARBA00022448"/>
    </source>
</evidence>
<dbReference type="RefSeq" id="WP_090932129.1">
    <property type="nucleotide sequence ID" value="NZ_FOTS01000002.1"/>
</dbReference>
<keyword evidence="2" id="KW-0547">Nucleotide-binding</keyword>
<protein>
    <submittedName>
        <fullName evidence="5">Putative ABC transport system ATP-binding protein</fullName>
    </submittedName>
</protein>
<accession>A0A1I4GZV2</accession>
<dbReference type="InterPro" id="IPR017911">
    <property type="entry name" value="MacB-like_ATP-bd"/>
</dbReference>
<dbReference type="InterPro" id="IPR003593">
    <property type="entry name" value="AAA+_ATPase"/>
</dbReference>
<dbReference type="SUPFAM" id="SSF52540">
    <property type="entry name" value="P-loop containing nucleoside triphosphate hydrolases"/>
    <property type="match status" value="1"/>
</dbReference>
<evidence type="ECO:0000259" key="4">
    <source>
        <dbReference type="PROSITE" id="PS50893"/>
    </source>
</evidence>
<dbReference type="EMBL" id="FOTS01000002">
    <property type="protein sequence ID" value="SFL34897.1"/>
    <property type="molecule type" value="Genomic_DNA"/>
</dbReference>
<sequence>MDGDEKMLELNQVRKEYRDVLQTITAVAVDHLMIQTGEQIALVGPSGSGKTTLLHLISGLLTPTAGEIKFNDIVLSSMLETWRDTWRAKAVGYVFQKLNLLSSLTVLDNLLVAMSFANVIPKKEQRQWAIQLLDQVGVSDKLGKFPHQLSMGEQQRVAAARAVINKPSLILADEPTASLDQDNGLLVLDMLRRFAKESGSTLVVSTHDRQIMNQFERICSLRKQSEEVIGSATSNRLA</sequence>
<gene>
    <name evidence="5" type="ORF">SAMN04490355_100233</name>
</gene>
<evidence type="ECO:0000313" key="6">
    <source>
        <dbReference type="Proteomes" id="UP000199520"/>
    </source>
</evidence>
<dbReference type="InterPro" id="IPR027417">
    <property type="entry name" value="P-loop_NTPase"/>
</dbReference>
<dbReference type="PROSITE" id="PS50893">
    <property type="entry name" value="ABC_TRANSPORTER_2"/>
    <property type="match status" value="1"/>
</dbReference>
<feature type="domain" description="ABC transporter" evidence="4">
    <location>
        <begin position="8"/>
        <end position="237"/>
    </location>
</feature>